<evidence type="ECO:0000313" key="4">
    <source>
        <dbReference type="Proteomes" id="UP000016568"/>
    </source>
</evidence>
<accession>U2YJ59</accession>
<protein>
    <submittedName>
        <fullName evidence="3">Putative hydrolase</fullName>
    </submittedName>
</protein>
<dbReference type="PANTHER" id="PTHR43540">
    <property type="entry name" value="PEROXYUREIDOACRYLATE/UREIDOACRYLATE AMIDOHYDROLASE-RELATED"/>
    <property type="match status" value="1"/>
</dbReference>
<dbReference type="eggNOG" id="COG1335">
    <property type="taxonomic scope" value="Bacteria"/>
</dbReference>
<dbReference type="InterPro" id="IPR036380">
    <property type="entry name" value="Isochorismatase-like_sf"/>
</dbReference>
<feature type="domain" description="Isochorismatase-like" evidence="2">
    <location>
        <begin position="20"/>
        <end position="203"/>
    </location>
</feature>
<dbReference type="SUPFAM" id="SSF52499">
    <property type="entry name" value="Isochorismatase-like hydrolases"/>
    <property type="match status" value="1"/>
</dbReference>
<keyword evidence="1 3" id="KW-0378">Hydrolase</keyword>
<gene>
    <name evidence="3" type="ORF">NT2_02_05190</name>
</gene>
<dbReference type="Proteomes" id="UP000016568">
    <property type="component" value="Unassembled WGS sequence"/>
</dbReference>
<dbReference type="PANTHER" id="PTHR43540:SF9">
    <property type="entry name" value="FAMILY HYDROLASE, PUTATIVE (AFU_ORTHOLOGUE AFUA_2G08700)-RELATED"/>
    <property type="match status" value="1"/>
</dbReference>
<dbReference type="Gene3D" id="3.40.50.850">
    <property type="entry name" value="Isochorismatase-like"/>
    <property type="match status" value="1"/>
</dbReference>
<dbReference type="GO" id="GO:0016787">
    <property type="term" value="F:hydrolase activity"/>
    <property type="evidence" value="ECO:0007669"/>
    <property type="project" value="UniProtKB-KW"/>
</dbReference>
<dbReference type="EMBL" id="BASZ01000002">
    <property type="protein sequence ID" value="GAD48435.1"/>
    <property type="molecule type" value="Genomic_DNA"/>
</dbReference>
<dbReference type="AlphaFoldDB" id="U2YJ59"/>
<evidence type="ECO:0000256" key="1">
    <source>
        <dbReference type="ARBA" id="ARBA00022801"/>
    </source>
</evidence>
<dbReference type="InterPro" id="IPR050272">
    <property type="entry name" value="Isochorismatase-like_hydrls"/>
</dbReference>
<dbReference type="InterPro" id="IPR000868">
    <property type="entry name" value="Isochorismatase-like_dom"/>
</dbReference>
<evidence type="ECO:0000313" key="3">
    <source>
        <dbReference type="EMBL" id="GAD48435.1"/>
    </source>
</evidence>
<keyword evidence="4" id="KW-1185">Reference proteome</keyword>
<name>U2YJ59_9SPHN</name>
<proteinExistence type="predicted"/>
<organism evidence="3 4">
    <name type="scientific">Caenibius tardaugens NBRC 16725</name>
    <dbReference type="NCBI Taxonomy" id="1219035"/>
    <lineage>
        <taxon>Bacteria</taxon>
        <taxon>Pseudomonadati</taxon>
        <taxon>Pseudomonadota</taxon>
        <taxon>Alphaproteobacteria</taxon>
        <taxon>Sphingomonadales</taxon>
        <taxon>Erythrobacteraceae</taxon>
        <taxon>Caenibius</taxon>
    </lineage>
</organism>
<evidence type="ECO:0000259" key="2">
    <source>
        <dbReference type="Pfam" id="PF00857"/>
    </source>
</evidence>
<dbReference type="CDD" id="cd00431">
    <property type="entry name" value="cysteine_hydrolases"/>
    <property type="match status" value="1"/>
</dbReference>
<sequence length="212" mass="22484">MGAGEGMSKDKAFTIIGRAALIISECQRGVIEPERTIFPGLANEVGRRGIVPRIARLADCFRAATLPVIHATAAHRADFLDVKPNTLVDALVRKNRTMVAGTPDVAIVPELAPLPQDIVMERSSGMIPFLGTALDPILRRMDIETVVITGVSTNLAVSGSAFAASEMGYHVVIPEDCIAGADPDVHRAIVDGQLRMLARIVDAEAVISALAL</sequence>
<dbReference type="Pfam" id="PF00857">
    <property type="entry name" value="Isochorismatase"/>
    <property type="match status" value="1"/>
</dbReference>
<reference evidence="3 4" key="1">
    <citation type="submission" date="2013-09" db="EMBL/GenBank/DDBJ databases">
        <title>Whole genome shotgun sequence of Novosphingobium tardaugens NBRC 16725.</title>
        <authorList>
            <person name="Isaki S."/>
            <person name="Hosoyama A."/>
            <person name="Tsuchikane K."/>
            <person name="Katsumata H."/>
            <person name="Ando Y."/>
            <person name="Yamazaki S."/>
            <person name="Fujita N."/>
        </authorList>
    </citation>
    <scope>NUCLEOTIDE SEQUENCE [LARGE SCALE GENOMIC DNA]</scope>
    <source>
        <strain evidence="3 4">NBRC 16725</strain>
    </source>
</reference>
<comment type="caution">
    <text evidence="3">The sequence shown here is derived from an EMBL/GenBank/DDBJ whole genome shotgun (WGS) entry which is preliminary data.</text>
</comment>